<dbReference type="PROSITE" id="PS01361">
    <property type="entry name" value="ZF_DOF_1"/>
    <property type="match status" value="1"/>
</dbReference>
<feature type="region of interest" description="Disordered" evidence="9">
    <location>
        <begin position="328"/>
        <end position="347"/>
    </location>
</feature>
<name>A0A834L9D5_RHOSS</name>
<evidence type="ECO:0000256" key="5">
    <source>
        <dbReference type="ARBA" id="ARBA00023125"/>
    </source>
</evidence>
<evidence type="ECO:0000256" key="7">
    <source>
        <dbReference type="ARBA" id="ARBA00023242"/>
    </source>
</evidence>
<evidence type="ECO:0000256" key="4">
    <source>
        <dbReference type="ARBA" id="ARBA00023015"/>
    </source>
</evidence>
<dbReference type="PROSITE" id="PS50884">
    <property type="entry name" value="ZF_DOF_2"/>
    <property type="match status" value="1"/>
</dbReference>
<gene>
    <name evidence="11" type="ORF">RHSIM_Rhsim12G0064300</name>
</gene>
<feature type="compositionally biased region" description="Polar residues" evidence="9">
    <location>
        <begin position="98"/>
        <end position="108"/>
    </location>
</feature>
<feature type="region of interest" description="Disordered" evidence="9">
    <location>
        <begin position="228"/>
        <end position="254"/>
    </location>
</feature>
<protein>
    <recommendedName>
        <fullName evidence="10">Dof-type domain-containing protein</fullName>
    </recommendedName>
</protein>
<comment type="subcellular location">
    <subcellularLocation>
        <location evidence="8">Nucleus</location>
    </subcellularLocation>
</comment>
<dbReference type="GO" id="GO:0003700">
    <property type="term" value="F:DNA-binding transcription factor activity"/>
    <property type="evidence" value="ECO:0007669"/>
    <property type="project" value="InterPro"/>
</dbReference>
<dbReference type="InterPro" id="IPR003851">
    <property type="entry name" value="Znf_Dof"/>
</dbReference>
<comment type="caution">
    <text evidence="11">The sequence shown here is derived from an EMBL/GenBank/DDBJ whole genome shotgun (WGS) entry which is preliminary data.</text>
</comment>
<dbReference type="GO" id="GO:0005634">
    <property type="term" value="C:nucleus"/>
    <property type="evidence" value="ECO:0007669"/>
    <property type="project" value="UniProtKB-SubCell"/>
</dbReference>
<feature type="compositionally biased region" description="Basic and acidic residues" evidence="9">
    <location>
        <begin position="331"/>
        <end position="347"/>
    </location>
</feature>
<evidence type="ECO:0000259" key="10">
    <source>
        <dbReference type="PROSITE" id="PS50884"/>
    </source>
</evidence>
<dbReference type="GO" id="GO:0003677">
    <property type="term" value="F:DNA binding"/>
    <property type="evidence" value="ECO:0007669"/>
    <property type="project" value="UniProtKB-UniRule"/>
</dbReference>
<keyword evidence="2 8" id="KW-0863">Zinc-finger</keyword>
<feature type="region of interest" description="Disordered" evidence="9">
    <location>
        <begin position="1"/>
        <end position="111"/>
    </location>
</feature>
<sequence>MTEVKDPAIKLFGKTIPLPPKQRVSVSATPRKENCDRVSEEDDDGKTPSGSKLTANRQENDPSRQTLEELKDPETSCDNPKTPSVGKEPNPPKPSKAGDQSETSISQEKTLKKPDKILPCPRCNSMETKFCYYNNYNVSQPRYFCKKCQRYWTAGGIMRNVPVGSGRRKNKSSCASHYGHIIVSDCLEAARANGTILSFGADSQPFCESIALKPLENFQLVKISISSGGRREKGDDDTRSSSNSAENGGNRNPVFHQSVAQNLPCFMGPGPWFFPWTSPLWRSGISPPALVPCGFPMPGFPPPPYWGCTTLPGSWNLPWIPPPASSTLGKHLRDTSEKEEPLYGSDSERGVWTPKTLRLDLNEAAKSSIWSNLGIKNEKNCLTNAEGGLFKDFHSKGEEKTRAEGTYLALQANPAALSRSFKFRESVNEC</sequence>
<evidence type="ECO:0000256" key="2">
    <source>
        <dbReference type="ARBA" id="ARBA00022771"/>
    </source>
</evidence>
<proteinExistence type="predicted"/>
<evidence type="ECO:0000313" key="12">
    <source>
        <dbReference type="Proteomes" id="UP000626092"/>
    </source>
</evidence>
<keyword evidence="4" id="KW-0805">Transcription regulation</keyword>
<evidence type="ECO:0000256" key="6">
    <source>
        <dbReference type="ARBA" id="ARBA00023163"/>
    </source>
</evidence>
<keyword evidence="5 8" id="KW-0238">DNA-binding</keyword>
<organism evidence="11 12">
    <name type="scientific">Rhododendron simsii</name>
    <name type="common">Sims's rhododendron</name>
    <dbReference type="NCBI Taxonomy" id="118357"/>
    <lineage>
        <taxon>Eukaryota</taxon>
        <taxon>Viridiplantae</taxon>
        <taxon>Streptophyta</taxon>
        <taxon>Embryophyta</taxon>
        <taxon>Tracheophyta</taxon>
        <taxon>Spermatophyta</taxon>
        <taxon>Magnoliopsida</taxon>
        <taxon>eudicotyledons</taxon>
        <taxon>Gunneridae</taxon>
        <taxon>Pentapetalae</taxon>
        <taxon>asterids</taxon>
        <taxon>Ericales</taxon>
        <taxon>Ericaceae</taxon>
        <taxon>Ericoideae</taxon>
        <taxon>Rhodoreae</taxon>
        <taxon>Rhododendron</taxon>
    </lineage>
</organism>
<dbReference type="GO" id="GO:0008270">
    <property type="term" value="F:zinc ion binding"/>
    <property type="evidence" value="ECO:0007669"/>
    <property type="project" value="UniProtKB-KW"/>
</dbReference>
<dbReference type="PANTHER" id="PTHR31089">
    <property type="entry name" value="CYCLIC DOF FACTOR 2"/>
    <property type="match status" value="1"/>
</dbReference>
<dbReference type="PANTHER" id="PTHR31089:SF1">
    <property type="entry name" value="CYCLIC DOF FACTOR 3"/>
    <property type="match status" value="1"/>
</dbReference>
<feature type="compositionally biased region" description="Polar residues" evidence="9">
    <location>
        <begin position="48"/>
        <end position="57"/>
    </location>
</feature>
<evidence type="ECO:0000256" key="9">
    <source>
        <dbReference type="SAM" id="MobiDB-lite"/>
    </source>
</evidence>
<feature type="compositionally biased region" description="Basic and acidic residues" evidence="9">
    <location>
        <begin position="58"/>
        <end position="74"/>
    </location>
</feature>
<keyword evidence="12" id="KW-1185">Reference proteome</keyword>
<evidence type="ECO:0000256" key="1">
    <source>
        <dbReference type="ARBA" id="ARBA00022723"/>
    </source>
</evidence>
<feature type="domain" description="Dof-type" evidence="10">
    <location>
        <begin position="118"/>
        <end position="172"/>
    </location>
</feature>
<keyword evidence="1" id="KW-0479">Metal-binding</keyword>
<dbReference type="EMBL" id="WJXA01000012">
    <property type="protein sequence ID" value="KAF7123951.1"/>
    <property type="molecule type" value="Genomic_DNA"/>
</dbReference>
<dbReference type="Pfam" id="PF02701">
    <property type="entry name" value="Zn_ribbon_Dof"/>
    <property type="match status" value="1"/>
</dbReference>
<evidence type="ECO:0000256" key="8">
    <source>
        <dbReference type="PROSITE-ProRule" id="PRU00071"/>
    </source>
</evidence>
<dbReference type="InterPro" id="IPR045174">
    <property type="entry name" value="Dof"/>
</dbReference>
<reference evidence="11" key="1">
    <citation type="submission" date="2019-11" db="EMBL/GenBank/DDBJ databases">
        <authorList>
            <person name="Liu Y."/>
            <person name="Hou J."/>
            <person name="Li T.-Q."/>
            <person name="Guan C.-H."/>
            <person name="Wu X."/>
            <person name="Wu H.-Z."/>
            <person name="Ling F."/>
            <person name="Zhang R."/>
            <person name="Shi X.-G."/>
            <person name="Ren J.-P."/>
            <person name="Chen E.-F."/>
            <person name="Sun J.-M."/>
        </authorList>
    </citation>
    <scope>NUCLEOTIDE SEQUENCE</scope>
    <source>
        <strain evidence="11">Adult_tree_wgs_1</strain>
        <tissue evidence="11">Leaves</tissue>
    </source>
</reference>
<feature type="compositionally biased region" description="Polar residues" evidence="9">
    <location>
        <begin position="240"/>
        <end position="250"/>
    </location>
</feature>
<keyword evidence="3" id="KW-0862">Zinc</keyword>
<accession>A0A834L9D5</accession>
<keyword evidence="6" id="KW-0804">Transcription</keyword>
<dbReference type="Proteomes" id="UP000626092">
    <property type="component" value="Unassembled WGS sequence"/>
</dbReference>
<evidence type="ECO:0000313" key="11">
    <source>
        <dbReference type="EMBL" id="KAF7123951.1"/>
    </source>
</evidence>
<dbReference type="AlphaFoldDB" id="A0A834L9D5"/>
<keyword evidence="7 8" id="KW-0539">Nucleus</keyword>
<feature type="compositionally biased region" description="Basic and acidic residues" evidence="9">
    <location>
        <begin position="229"/>
        <end position="239"/>
    </location>
</feature>
<evidence type="ECO:0000256" key="3">
    <source>
        <dbReference type="ARBA" id="ARBA00022833"/>
    </source>
</evidence>
<dbReference type="OrthoDB" id="1927254at2759"/>